<feature type="transmembrane region" description="Helical" evidence="6">
    <location>
        <begin position="326"/>
        <end position="348"/>
    </location>
</feature>
<feature type="transmembrane region" description="Helical" evidence="6">
    <location>
        <begin position="158"/>
        <end position="178"/>
    </location>
</feature>
<evidence type="ECO:0000256" key="6">
    <source>
        <dbReference type="SAM" id="Phobius"/>
    </source>
</evidence>
<dbReference type="InterPro" id="IPR050189">
    <property type="entry name" value="MFS_Efflux_Transporters"/>
</dbReference>
<feature type="transmembrane region" description="Helical" evidence="6">
    <location>
        <begin position="7"/>
        <end position="30"/>
    </location>
</feature>
<dbReference type="EMBL" id="CP150096">
    <property type="protein sequence ID" value="WZN46746.1"/>
    <property type="molecule type" value="Genomic_DNA"/>
</dbReference>
<feature type="transmembrane region" description="Helical" evidence="6">
    <location>
        <begin position="295"/>
        <end position="314"/>
    </location>
</feature>
<dbReference type="InterPro" id="IPR036259">
    <property type="entry name" value="MFS_trans_sf"/>
</dbReference>
<organism evidence="8 9">
    <name type="scientific">Chitinophaga caseinilytica</name>
    <dbReference type="NCBI Taxonomy" id="2267521"/>
    <lineage>
        <taxon>Bacteria</taxon>
        <taxon>Pseudomonadati</taxon>
        <taxon>Bacteroidota</taxon>
        <taxon>Chitinophagia</taxon>
        <taxon>Chitinophagales</taxon>
        <taxon>Chitinophagaceae</taxon>
        <taxon>Chitinophaga</taxon>
    </lineage>
</organism>
<feature type="transmembrane region" description="Helical" evidence="6">
    <location>
        <begin position="42"/>
        <end position="62"/>
    </location>
</feature>
<accession>A0ABZ2Z3B8</accession>
<evidence type="ECO:0000313" key="9">
    <source>
        <dbReference type="Proteomes" id="UP001449657"/>
    </source>
</evidence>
<keyword evidence="9" id="KW-1185">Reference proteome</keyword>
<dbReference type="SUPFAM" id="SSF103473">
    <property type="entry name" value="MFS general substrate transporter"/>
    <property type="match status" value="1"/>
</dbReference>
<dbReference type="Pfam" id="PF07690">
    <property type="entry name" value="MFS_1"/>
    <property type="match status" value="1"/>
</dbReference>
<dbReference type="PANTHER" id="PTHR43124">
    <property type="entry name" value="PURINE EFFLUX PUMP PBUE"/>
    <property type="match status" value="1"/>
</dbReference>
<dbReference type="InterPro" id="IPR020846">
    <property type="entry name" value="MFS_dom"/>
</dbReference>
<keyword evidence="2" id="KW-1003">Cell membrane</keyword>
<dbReference type="PROSITE" id="PS50850">
    <property type="entry name" value="MFS"/>
    <property type="match status" value="1"/>
</dbReference>
<keyword evidence="5 6" id="KW-0472">Membrane</keyword>
<dbReference type="Proteomes" id="UP001449657">
    <property type="component" value="Chromosome"/>
</dbReference>
<reference evidence="8 9" key="1">
    <citation type="submission" date="2024-03" db="EMBL/GenBank/DDBJ databases">
        <title>Chitinophaga caseinilytica sp. nov., a casein hydrolysing bacterium isolated from forest soil.</title>
        <authorList>
            <person name="Lee D.S."/>
            <person name="Han D.M."/>
            <person name="Baek J.H."/>
            <person name="Choi D.G."/>
            <person name="Jeon J.H."/>
            <person name="Jeon C.O."/>
        </authorList>
    </citation>
    <scope>NUCLEOTIDE SEQUENCE [LARGE SCALE GENOMIC DNA]</scope>
    <source>
        <strain evidence="8 9">KACC 19118</strain>
    </source>
</reference>
<evidence type="ECO:0000256" key="5">
    <source>
        <dbReference type="ARBA" id="ARBA00023136"/>
    </source>
</evidence>
<dbReference type="InterPro" id="IPR011701">
    <property type="entry name" value="MFS"/>
</dbReference>
<evidence type="ECO:0000256" key="1">
    <source>
        <dbReference type="ARBA" id="ARBA00004651"/>
    </source>
</evidence>
<evidence type="ECO:0000256" key="4">
    <source>
        <dbReference type="ARBA" id="ARBA00022989"/>
    </source>
</evidence>
<feature type="transmembrane region" description="Helical" evidence="6">
    <location>
        <begin position="99"/>
        <end position="117"/>
    </location>
</feature>
<dbReference type="PANTHER" id="PTHR43124:SF3">
    <property type="entry name" value="CHLORAMPHENICOL EFFLUX PUMP RV0191"/>
    <property type="match status" value="1"/>
</dbReference>
<feature type="transmembrane region" description="Helical" evidence="6">
    <location>
        <begin position="199"/>
        <end position="222"/>
    </location>
</feature>
<evidence type="ECO:0000256" key="2">
    <source>
        <dbReference type="ARBA" id="ARBA00022475"/>
    </source>
</evidence>
<feature type="transmembrane region" description="Helical" evidence="6">
    <location>
        <begin position="354"/>
        <end position="372"/>
    </location>
</feature>
<evidence type="ECO:0000259" key="7">
    <source>
        <dbReference type="PROSITE" id="PS50850"/>
    </source>
</evidence>
<sequence length="389" mass="41011">MKKTAYIGCLGLIGIITTEFGVIGILPQIAEHYQIPIEKAGWLLSAFAMVIALGGPAMTLLFSRVNRKLIMSLAIGMFIITGVVSALAPPFWLLLTVRVLPAILHPVFVSTAIAAAIQAAPPKEATRMMGIVLGGIAIAMVTTVPFATWLAGRINWKAAFWAQSAISLTALLAILIGLPQIPKGEKESLGSQAAILRDPVFVTSSIVNVLLIAAWFCTYSYFADFLGKVKGMDEERISYMLMVFGLAGIPANWIAGRWLGKQLSLTTAVFLAGALFIPFMSIAVGGGIVVNAVVLALWGFFYAPCYLTAAAYLTSAAPGAVAFANTLAISYGNLGITVGTTVSGWVIAQYGIAAAPWAGAAFGIAALVAMALRSQLVARREIRRSCIAP</sequence>
<keyword evidence="4 6" id="KW-1133">Transmembrane helix</keyword>
<feature type="transmembrane region" description="Helical" evidence="6">
    <location>
        <begin position="267"/>
        <end position="289"/>
    </location>
</feature>
<feature type="transmembrane region" description="Helical" evidence="6">
    <location>
        <begin position="237"/>
        <end position="255"/>
    </location>
</feature>
<keyword evidence="3 6" id="KW-0812">Transmembrane</keyword>
<evidence type="ECO:0000313" key="8">
    <source>
        <dbReference type="EMBL" id="WZN46746.1"/>
    </source>
</evidence>
<proteinExistence type="predicted"/>
<evidence type="ECO:0000256" key="3">
    <source>
        <dbReference type="ARBA" id="ARBA00022692"/>
    </source>
</evidence>
<name>A0ABZ2Z3B8_9BACT</name>
<feature type="transmembrane region" description="Helical" evidence="6">
    <location>
        <begin position="69"/>
        <end position="93"/>
    </location>
</feature>
<dbReference type="CDD" id="cd17324">
    <property type="entry name" value="MFS_NepI_like"/>
    <property type="match status" value="1"/>
</dbReference>
<dbReference type="RefSeq" id="WP_341841428.1">
    <property type="nucleotide sequence ID" value="NZ_CP149792.1"/>
</dbReference>
<gene>
    <name evidence="8" type="ORF">WJU22_00925</name>
</gene>
<feature type="transmembrane region" description="Helical" evidence="6">
    <location>
        <begin position="129"/>
        <end position="152"/>
    </location>
</feature>
<feature type="domain" description="Major facilitator superfamily (MFS) profile" evidence="7">
    <location>
        <begin position="1"/>
        <end position="383"/>
    </location>
</feature>
<protein>
    <submittedName>
        <fullName evidence="8">MFS transporter</fullName>
    </submittedName>
</protein>
<comment type="subcellular location">
    <subcellularLocation>
        <location evidence="1">Cell membrane</location>
        <topology evidence="1">Multi-pass membrane protein</topology>
    </subcellularLocation>
</comment>
<dbReference type="Gene3D" id="1.20.1250.20">
    <property type="entry name" value="MFS general substrate transporter like domains"/>
    <property type="match status" value="1"/>
</dbReference>